<organism evidence="9 10">
    <name type="scientific">Sistotremastrum niveocremeum HHB9708</name>
    <dbReference type="NCBI Taxonomy" id="1314777"/>
    <lineage>
        <taxon>Eukaryota</taxon>
        <taxon>Fungi</taxon>
        <taxon>Dikarya</taxon>
        <taxon>Basidiomycota</taxon>
        <taxon>Agaricomycotina</taxon>
        <taxon>Agaricomycetes</taxon>
        <taxon>Sistotremastrales</taxon>
        <taxon>Sistotremastraceae</taxon>
        <taxon>Sertulicium</taxon>
        <taxon>Sertulicium niveocremeum</taxon>
    </lineage>
</organism>
<evidence type="ECO:0000256" key="5">
    <source>
        <dbReference type="ARBA" id="ARBA00023136"/>
    </source>
</evidence>
<dbReference type="EMBL" id="KV419396">
    <property type="protein sequence ID" value="KZS97980.1"/>
    <property type="molecule type" value="Genomic_DNA"/>
</dbReference>
<dbReference type="InterPro" id="IPR020846">
    <property type="entry name" value="MFS_dom"/>
</dbReference>
<feature type="transmembrane region" description="Helical" evidence="7">
    <location>
        <begin position="75"/>
        <end position="92"/>
    </location>
</feature>
<evidence type="ECO:0000256" key="6">
    <source>
        <dbReference type="SAM" id="MobiDB-lite"/>
    </source>
</evidence>
<feature type="transmembrane region" description="Helical" evidence="7">
    <location>
        <begin position="367"/>
        <end position="387"/>
    </location>
</feature>
<evidence type="ECO:0000259" key="8">
    <source>
        <dbReference type="PROSITE" id="PS50850"/>
    </source>
</evidence>
<feature type="transmembrane region" description="Helical" evidence="7">
    <location>
        <begin position="203"/>
        <end position="222"/>
    </location>
</feature>
<dbReference type="Proteomes" id="UP000076722">
    <property type="component" value="Unassembled WGS sequence"/>
</dbReference>
<feature type="transmembrane region" description="Helical" evidence="7">
    <location>
        <begin position="461"/>
        <end position="480"/>
    </location>
</feature>
<proteinExistence type="predicted"/>
<evidence type="ECO:0000256" key="1">
    <source>
        <dbReference type="ARBA" id="ARBA00004141"/>
    </source>
</evidence>
<evidence type="ECO:0000256" key="4">
    <source>
        <dbReference type="ARBA" id="ARBA00022989"/>
    </source>
</evidence>
<sequence length="530" mass="59508">MSDNEPRQRTRPDPEESERKSQISSHDEKHDPTAVVSTQSVESESLDGDEALKLVGTLRTEVFTEEYYAKLRRKLDWTIPTICAAVYFTQFLDKNTLSYASIMGLPITGQHYNLVSAAFYIGFLVWEFPTQYIAQRLRIAKYLGVNVCLWGMILMMQAVTPRFGAFFALRFIMGMLESCVAPILILLIGMFYKKDEQARRVSWFYVMNGVTAIFGGFVAYGISFIKSPFAAYRILYLLLGSLAIVVGIIVLLFLPDSPVHARMLTREERIACLERVRNDQGGTENHHFKRYQVWEAITDVRTWLILLTVMTTSIPNGGLSNFTNLIVKSFGYRSKQVLILNTPGGAIGALTTLGCGWYSDKKGERMLPIIFAIVPTIVGSAMLIGLNNSGEKGALLFATYLIGTFGAALSLVYAYNATNTAGHTKKVTINAMTLFTFALGNIVGTEIFLPKDAPAYIPGKIAIMVLLIAQLFITLLLRFINYRLNRQKAVKLAELIQAKGWTDEDVEREREKHAFLDMTDKENPFFVYTP</sequence>
<keyword evidence="5 7" id="KW-0472">Membrane</keyword>
<feature type="transmembrane region" description="Helical" evidence="7">
    <location>
        <begin position="427"/>
        <end position="449"/>
    </location>
</feature>
<dbReference type="PANTHER" id="PTHR43791">
    <property type="entry name" value="PERMEASE-RELATED"/>
    <property type="match status" value="1"/>
</dbReference>
<feature type="transmembrane region" description="Helical" evidence="7">
    <location>
        <begin position="234"/>
        <end position="254"/>
    </location>
</feature>
<evidence type="ECO:0000313" key="10">
    <source>
        <dbReference type="Proteomes" id="UP000076722"/>
    </source>
</evidence>
<evidence type="ECO:0000256" key="2">
    <source>
        <dbReference type="ARBA" id="ARBA00022448"/>
    </source>
</evidence>
<dbReference type="PROSITE" id="PS50850">
    <property type="entry name" value="MFS"/>
    <property type="match status" value="1"/>
</dbReference>
<dbReference type="SUPFAM" id="SSF103473">
    <property type="entry name" value="MFS general substrate transporter"/>
    <property type="match status" value="1"/>
</dbReference>
<dbReference type="STRING" id="1314777.A0A164ZRA2"/>
<dbReference type="GO" id="GO:0016020">
    <property type="term" value="C:membrane"/>
    <property type="evidence" value="ECO:0007669"/>
    <property type="project" value="UniProtKB-SubCell"/>
</dbReference>
<dbReference type="OrthoDB" id="6730379at2759"/>
<protein>
    <submittedName>
        <fullName evidence="9">MFS general substrate transporter</fullName>
    </submittedName>
</protein>
<keyword evidence="10" id="KW-1185">Reference proteome</keyword>
<dbReference type="AlphaFoldDB" id="A0A164ZRA2"/>
<comment type="subcellular location">
    <subcellularLocation>
        <location evidence="1">Membrane</location>
        <topology evidence="1">Multi-pass membrane protein</topology>
    </subcellularLocation>
</comment>
<feature type="transmembrane region" description="Helical" evidence="7">
    <location>
        <begin position="140"/>
        <end position="159"/>
    </location>
</feature>
<reference evidence="9 10" key="1">
    <citation type="journal article" date="2016" name="Mol. Biol. Evol.">
        <title>Comparative Genomics of Early-Diverging Mushroom-Forming Fungi Provides Insights into the Origins of Lignocellulose Decay Capabilities.</title>
        <authorList>
            <person name="Nagy L.G."/>
            <person name="Riley R."/>
            <person name="Tritt A."/>
            <person name="Adam C."/>
            <person name="Daum C."/>
            <person name="Floudas D."/>
            <person name="Sun H."/>
            <person name="Yadav J.S."/>
            <person name="Pangilinan J."/>
            <person name="Larsson K.H."/>
            <person name="Matsuura K."/>
            <person name="Barry K."/>
            <person name="Labutti K."/>
            <person name="Kuo R."/>
            <person name="Ohm R.A."/>
            <person name="Bhattacharya S.S."/>
            <person name="Shirouzu T."/>
            <person name="Yoshinaga Y."/>
            <person name="Martin F.M."/>
            <person name="Grigoriev I.V."/>
            <person name="Hibbett D.S."/>
        </authorList>
    </citation>
    <scope>NUCLEOTIDE SEQUENCE [LARGE SCALE GENOMIC DNA]</scope>
    <source>
        <strain evidence="9 10">HHB9708</strain>
    </source>
</reference>
<accession>A0A164ZRA2</accession>
<keyword evidence="4 7" id="KW-1133">Transmembrane helix</keyword>
<feature type="domain" description="Major facilitator superfamily (MFS) profile" evidence="8">
    <location>
        <begin position="62"/>
        <end position="486"/>
    </location>
</feature>
<dbReference type="InterPro" id="IPR011701">
    <property type="entry name" value="MFS"/>
</dbReference>
<dbReference type="Pfam" id="PF07690">
    <property type="entry name" value="MFS_1"/>
    <property type="match status" value="1"/>
</dbReference>
<name>A0A164ZRA2_9AGAM</name>
<feature type="compositionally biased region" description="Basic and acidic residues" evidence="6">
    <location>
        <begin position="1"/>
        <end position="32"/>
    </location>
</feature>
<evidence type="ECO:0000256" key="3">
    <source>
        <dbReference type="ARBA" id="ARBA00022692"/>
    </source>
</evidence>
<evidence type="ECO:0000256" key="7">
    <source>
        <dbReference type="SAM" id="Phobius"/>
    </source>
</evidence>
<keyword evidence="3 7" id="KW-0812">Transmembrane</keyword>
<feature type="transmembrane region" description="Helical" evidence="7">
    <location>
        <begin position="393"/>
        <end position="415"/>
    </location>
</feature>
<feature type="transmembrane region" description="Helical" evidence="7">
    <location>
        <begin position="112"/>
        <end position="128"/>
    </location>
</feature>
<keyword evidence="2" id="KW-0813">Transport</keyword>
<dbReference type="PANTHER" id="PTHR43791:SF36">
    <property type="entry name" value="TRANSPORTER, PUTATIVE (AFU_ORTHOLOGUE AFUA_6G08340)-RELATED"/>
    <property type="match status" value="1"/>
</dbReference>
<feature type="transmembrane region" description="Helical" evidence="7">
    <location>
        <begin position="165"/>
        <end position="191"/>
    </location>
</feature>
<gene>
    <name evidence="9" type="ORF">SISNIDRAFT_546999</name>
</gene>
<dbReference type="InterPro" id="IPR036259">
    <property type="entry name" value="MFS_trans_sf"/>
</dbReference>
<dbReference type="GO" id="GO:0022857">
    <property type="term" value="F:transmembrane transporter activity"/>
    <property type="evidence" value="ECO:0007669"/>
    <property type="project" value="InterPro"/>
</dbReference>
<evidence type="ECO:0000313" key="9">
    <source>
        <dbReference type="EMBL" id="KZS97980.1"/>
    </source>
</evidence>
<feature type="region of interest" description="Disordered" evidence="6">
    <location>
        <begin position="1"/>
        <end position="44"/>
    </location>
</feature>
<dbReference type="Gene3D" id="1.20.1250.20">
    <property type="entry name" value="MFS general substrate transporter like domains"/>
    <property type="match status" value="2"/>
</dbReference>